<dbReference type="Pfam" id="PF18937">
    <property type="entry name" value="DUF5685"/>
    <property type="match status" value="1"/>
</dbReference>
<name>A0A3E2TQV4_9FIRM</name>
<dbReference type="InterPro" id="IPR043740">
    <property type="entry name" value="DUF5685"/>
</dbReference>
<organism evidence="1 2">
    <name type="scientific">Coprococcus catus</name>
    <dbReference type="NCBI Taxonomy" id="116085"/>
    <lineage>
        <taxon>Bacteria</taxon>
        <taxon>Bacillati</taxon>
        <taxon>Bacillota</taxon>
        <taxon>Clostridia</taxon>
        <taxon>Lachnospirales</taxon>
        <taxon>Lachnospiraceae</taxon>
        <taxon>Coprococcus</taxon>
    </lineage>
</organism>
<gene>
    <name evidence="1" type="ORF">DW070_04545</name>
</gene>
<reference evidence="1 2" key="1">
    <citation type="submission" date="2018-08" db="EMBL/GenBank/DDBJ databases">
        <title>A genome reference for cultivated species of the human gut microbiota.</title>
        <authorList>
            <person name="Zou Y."/>
            <person name="Xue W."/>
            <person name="Luo G."/>
        </authorList>
    </citation>
    <scope>NUCLEOTIDE SEQUENCE [LARGE SCALE GENOMIC DNA]</scope>
    <source>
        <strain evidence="1 2">AF45-17</strain>
    </source>
</reference>
<dbReference type="Proteomes" id="UP000260773">
    <property type="component" value="Unassembled WGS sequence"/>
</dbReference>
<dbReference type="RefSeq" id="WP_015514576.1">
    <property type="nucleotide sequence ID" value="NZ_JAQDKA010000011.1"/>
</dbReference>
<sequence length="279" mass="32276">MFGYITVNRAELKVKESAAYDAYYCGLCHALHGLHGRAGQLTLTYDMTFLVILLNGVYEHEMHEKTGRCLVHPMKKHTERWNDFSSYCADMNILLAYHNLLDDWQDDRKLSRYAAAQLLSKTYRSIRKKYPRQHQAVVDYMKALSVCEKSCSDNVEEAACLTGKMLAEIFVCREDAWASDLRQMGFFLGKFIYLMDAYEDIEKDAVSGNYNPFMTIKDHENFDSECQNMLMMQMAECCRAFERLPIVQDAGILRNILYSGVWAKFASVYNKRNKAGENE</sequence>
<evidence type="ECO:0000313" key="2">
    <source>
        <dbReference type="Proteomes" id="UP000260773"/>
    </source>
</evidence>
<evidence type="ECO:0000313" key="1">
    <source>
        <dbReference type="EMBL" id="RGB81065.1"/>
    </source>
</evidence>
<dbReference type="EMBL" id="QVEP01000007">
    <property type="protein sequence ID" value="RGB81065.1"/>
    <property type="molecule type" value="Genomic_DNA"/>
</dbReference>
<proteinExistence type="predicted"/>
<accession>A0A3E2TQV4</accession>
<dbReference type="AlphaFoldDB" id="A0A3E2TQV4"/>
<protein>
    <submittedName>
        <fullName evidence="1">Uncharacterized protein</fullName>
    </submittedName>
</protein>
<comment type="caution">
    <text evidence="1">The sequence shown here is derived from an EMBL/GenBank/DDBJ whole genome shotgun (WGS) entry which is preliminary data.</text>
</comment>